<evidence type="ECO:0000256" key="1">
    <source>
        <dbReference type="ARBA" id="ARBA00004613"/>
    </source>
</evidence>
<keyword evidence="3" id="KW-0732">Signal</keyword>
<protein>
    <submittedName>
        <fullName evidence="6">DUF1565 domain-containing protein</fullName>
    </submittedName>
</protein>
<dbReference type="Pfam" id="PF00041">
    <property type="entry name" value="fn3"/>
    <property type="match status" value="1"/>
</dbReference>
<dbReference type="PANTHER" id="PTHR40088">
    <property type="entry name" value="PECTATE LYASE (EUROFUNG)"/>
    <property type="match status" value="1"/>
</dbReference>
<evidence type="ECO:0000259" key="5">
    <source>
        <dbReference type="PROSITE" id="PS50853"/>
    </source>
</evidence>
<sequence>MTPTIRSASARTHGHGLKSGKARESLTSGTFVNPSSLLPFRPSRDLWRLLALLTLLPLTAGAASLYVSPSGSDANAGTSSTAPLKTLQAALDKATAGTTIQIAPGIYRERPVTKRAGTTTAPITLHGPETGKARSGRYKAVLFGTGRIFNIDHSYYVLEGFTVDGQEKLVNTTHPTALSGVRSFKDANQSLIADGRLIYIGSAETSRDITGVVIRDMFLNGAGGECIRMRSNAHHNEIANSVIQWCGMYGKGDDVDGYKYHNGEGVYVGTSPKSTDQPMYANDTSAFNHVHDNTIHTFGSECLNVKENAHDNTFARNDCRYNDEPLEFLGSLIELRGHHNVLDANVISGSRSYALKLKSDSGAYDKGGNSATNNTFREATGAFIRNDNSAPQATFCGNTFDTTAPAVTGSSVGTPTTACAGTGQDTTPPTAPTGLTATATSSSGVDLAWSASTDNVGVTSYAVTRGGAPVCMVAVRTCSDTGLSPSTTYSYTVRASDAAGNVSPVSNTVSVTTPPGTGSTLLTDGFESYASFPAGGWTNASGNGSWAIVTDGTKAARQQSTASATYIVTAGQPAWSDYTFSARVKTGSTSVRNGLVARYVDGNNFYFLILHNGNLVLNKKVSGTTQTLQSVPFAASTSAFYTLTLAVHGTSIEGFVDGVLRVQGTDTALTAGKVGFYATGAATYDDVRVTSP</sequence>
<dbReference type="InterPro" id="IPR011050">
    <property type="entry name" value="Pectin_lyase_fold/virulence"/>
</dbReference>
<dbReference type="InterPro" id="IPR013320">
    <property type="entry name" value="ConA-like_dom_sf"/>
</dbReference>
<dbReference type="Proteomes" id="UP000272888">
    <property type="component" value="Unassembled WGS sequence"/>
</dbReference>
<dbReference type="GO" id="GO:0016837">
    <property type="term" value="F:carbon-oxygen lyase activity, acting on polysaccharides"/>
    <property type="evidence" value="ECO:0007669"/>
    <property type="project" value="TreeGrafter"/>
</dbReference>
<evidence type="ECO:0000256" key="3">
    <source>
        <dbReference type="ARBA" id="ARBA00022729"/>
    </source>
</evidence>
<dbReference type="InterPro" id="IPR003961">
    <property type="entry name" value="FN3_dom"/>
</dbReference>
<dbReference type="Pfam" id="PF07602">
    <property type="entry name" value="DUF1565"/>
    <property type="match status" value="1"/>
</dbReference>
<dbReference type="CDD" id="cd00063">
    <property type="entry name" value="FN3"/>
    <property type="match status" value="1"/>
</dbReference>
<dbReference type="InterPro" id="IPR011459">
    <property type="entry name" value="DUF1565"/>
</dbReference>
<organism evidence="6 7">
    <name type="scientific">Corallococcus llansteffanensis</name>
    <dbReference type="NCBI Taxonomy" id="2316731"/>
    <lineage>
        <taxon>Bacteria</taxon>
        <taxon>Pseudomonadati</taxon>
        <taxon>Myxococcota</taxon>
        <taxon>Myxococcia</taxon>
        <taxon>Myxococcales</taxon>
        <taxon>Cystobacterineae</taxon>
        <taxon>Myxococcaceae</taxon>
        <taxon>Corallococcus</taxon>
    </lineage>
</organism>
<dbReference type="InterPro" id="IPR012334">
    <property type="entry name" value="Pectin_lyas_fold"/>
</dbReference>
<feature type="compositionally biased region" description="Polar residues" evidence="4">
    <location>
        <begin position="1"/>
        <end position="10"/>
    </location>
</feature>
<keyword evidence="2" id="KW-0964">Secreted</keyword>
<dbReference type="SUPFAM" id="SSF49899">
    <property type="entry name" value="Concanavalin A-like lectins/glucanases"/>
    <property type="match status" value="1"/>
</dbReference>
<dbReference type="SUPFAM" id="SSF49265">
    <property type="entry name" value="Fibronectin type III"/>
    <property type="match status" value="1"/>
</dbReference>
<evidence type="ECO:0000313" key="6">
    <source>
        <dbReference type="EMBL" id="RKH67812.1"/>
    </source>
</evidence>
<dbReference type="EMBL" id="RAWB01000013">
    <property type="protein sequence ID" value="RKH67812.1"/>
    <property type="molecule type" value="Genomic_DNA"/>
</dbReference>
<name>A0A3A8QSD9_9BACT</name>
<evidence type="ECO:0000256" key="4">
    <source>
        <dbReference type="SAM" id="MobiDB-lite"/>
    </source>
</evidence>
<dbReference type="AlphaFoldDB" id="A0A3A8QSD9"/>
<accession>A0A3A8QSD9</accession>
<reference evidence="7" key="1">
    <citation type="submission" date="2018-09" db="EMBL/GenBank/DDBJ databases">
        <authorList>
            <person name="Livingstone P.G."/>
            <person name="Whitworth D.E."/>
        </authorList>
    </citation>
    <scope>NUCLEOTIDE SEQUENCE [LARGE SCALE GENOMIC DNA]</scope>
    <source>
        <strain evidence="7">CA051B</strain>
    </source>
</reference>
<proteinExistence type="predicted"/>
<keyword evidence="7" id="KW-1185">Reference proteome</keyword>
<comment type="subcellular location">
    <subcellularLocation>
        <location evidence="1">Secreted</location>
    </subcellularLocation>
</comment>
<gene>
    <name evidence="6" type="ORF">D7V93_02370</name>
</gene>
<dbReference type="InterPro" id="IPR036116">
    <property type="entry name" value="FN3_sf"/>
</dbReference>
<dbReference type="GO" id="GO:0005576">
    <property type="term" value="C:extracellular region"/>
    <property type="evidence" value="ECO:0007669"/>
    <property type="project" value="UniProtKB-SubCell"/>
</dbReference>
<comment type="caution">
    <text evidence="6">The sequence shown here is derived from an EMBL/GenBank/DDBJ whole genome shotgun (WGS) entry which is preliminary data.</text>
</comment>
<dbReference type="InterPro" id="IPR052052">
    <property type="entry name" value="Polysaccharide_Lyase_9"/>
</dbReference>
<evidence type="ECO:0000313" key="7">
    <source>
        <dbReference type="Proteomes" id="UP000272888"/>
    </source>
</evidence>
<dbReference type="Gene3D" id="2.60.40.10">
    <property type="entry name" value="Immunoglobulins"/>
    <property type="match status" value="1"/>
</dbReference>
<dbReference type="PROSITE" id="PS50853">
    <property type="entry name" value="FN3"/>
    <property type="match status" value="1"/>
</dbReference>
<dbReference type="SMART" id="SM00060">
    <property type="entry name" value="FN3"/>
    <property type="match status" value="1"/>
</dbReference>
<dbReference type="Gene3D" id="2.60.120.560">
    <property type="entry name" value="Exo-inulinase, domain 1"/>
    <property type="match status" value="1"/>
</dbReference>
<dbReference type="PANTHER" id="PTHR40088:SF2">
    <property type="entry name" value="SECRETED SUGAR HYDROLASE"/>
    <property type="match status" value="1"/>
</dbReference>
<dbReference type="Gene3D" id="2.160.20.10">
    <property type="entry name" value="Single-stranded right-handed beta-helix, Pectin lyase-like"/>
    <property type="match status" value="1"/>
</dbReference>
<feature type="region of interest" description="Disordered" evidence="4">
    <location>
        <begin position="1"/>
        <end position="25"/>
    </location>
</feature>
<feature type="domain" description="Fibronectin type-III" evidence="5">
    <location>
        <begin position="431"/>
        <end position="516"/>
    </location>
</feature>
<dbReference type="InterPro" id="IPR013783">
    <property type="entry name" value="Ig-like_fold"/>
</dbReference>
<dbReference type="SUPFAM" id="SSF51126">
    <property type="entry name" value="Pectin lyase-like"/>
    <property type="match status" value="1"/>
</dbReference>
<evidence type="ECO:0000256" key="2">
    <source>
        <dbReference type="ARBA" id="ARBA00022525"/>
    </source>
</evidence>